<feature type="signal peptide" evidence="1">
    <location>
        <begin position="1"/>
        <end position="22"/>
    </location>
</feature>
<dbReference type="RefSeq" id="WP_200756236.1">
    <property type="nucleotide sequence ID" value="NZ_CP042464.1"/>
</dbReference>
<gene>
    <name evidence="2" type="ORF">KSW82_04485</name>
</gene>
<keyword evidence="1" id="KW-0732">Signal</keyword>
<organism evidence="2 3">
    <name type="scientific">Segatella copri</name>
    <dbReference type="NCBI Taxonomy" id="165179"/>
    <lineage>
        <taxon>Bacteria</taxon>
        <taxon>Pseudomonadati</taxon>
        <taxon>Bacteroidota</taxon>
        <taxon>Bacteroidia</taxon>
        <taxon>Bacteroidales</taxon>
        <taxon>Prevotellaceae</taxon>
        <taxon>Segatella</taxon>
    </lineage>
</organism>
<comment type="caution">
    <text evidence="2">The sequence shown here is derived from an EMBL/GenBank/DDBJ whole genome shotgun (WGS) entry which is preliminary data.</text>
</comment>
<feature type="chain" id="PRO_5043632880" evidence="1">
    <location>
        <begin position="23"/>
        <end position="292"/>
    </location>
</feature>
<protein>
    <submittedName>
        <fullName evidence="2">Zinc-binding metallopeptidase</fullName>
    </submittedName>
</protein>
<evidence type="ECO:0000256" key="1">
    <source>
        <dbReference type="SAM" id="SignalP"/>
    </source>
</evidence>
<dbReference type="EMBL" id="JAHOEI010000009">
    <property type="protein sequence ID" value="MBV3386997.1"/>
    <property type="molecule type" value="Genomic_DNA"/>
</dbReference>
<name>A0AAW4N3P8_9BACT</name>
<evidence type="ECO:0000313" key="3">
    <source>
        <dbReference type="Proteomes" id="UP001196765"/>
    </source>
</evidence>
<proteinExistence type="predicted"/>
<dbReference type="NCBIfam" id="TIGR04549">
    <property type="entry name" value="LP_HExxH_w_tonB"/>
    <property type="match status" value="1"/>
</dbReference>
<evidence type="ECO:0000313" key="2">
    <source>
        <dbReference type="EMBL" id="MBV3386997.1"/>
    </source>
</evidence>
<dbReference type="Proteomes" id="UP001196765">
    <property type="component" value="Unassembled WGS sequence"/>
</dbReference>
<dbReference type="Pfam" id="PF15890">
    <property type="entry name" value="Peptidase_Mx1"/>
    <property type="match status" value="1"/>
</dbReference>
<dbReference type="AlphaFoldDB" id="A0AAW4N3P8"/>
<sequence length="292" mass="33655">MKKYIFMFALSVAALGSFTSCSESDLDKESIFQDSQVKENDFDKWIYKNYTLPYNINLMYRLQDIESDHNYSLAPAQYEKSVELAHIVKYAWLEAYDEVAGVDFTRKFVPKMLHFVGSAAYENNGTMILGTAEGGLKVTLYLVNNLMIDREFLNHYYFKTMHHEFSHILHQTKSYPTEYDLISEKDYVSGDWYLMSDSEAHQLGFVSPYAMCEPREDIAEVTSIYITKTPAEWQAIIADAGSEGADIINQKLEIVKKYMATSWGIDMDELRDCVQRRLNDVVDGNVDLESLK</sequence>
<dbReference type="PROSITE" id="PS51257">
    <property type="entry name" value="PROKAR_LIPOPROTEIN"/>
    <property type="match status" value="1"/>
</dbReference>
<accession>A0AAW4N3P8</accession>
<dbReference type="Gene3D" id="3.40.390.70">
    <property type="match status" value="1"/>
</dbReference>
<dbReference type="InterPro" id="IPR030890">
    <property type="entry name" value="LP_HExxH_w_TonB"/>
</dbReference>
<reference evidence="2" key="1">
    <citation type="submission" date="2021-06" db="EMBL/GenBank/DDBJ databases">
        <title>Collection of gut derived symbiotic bacterial strains cultured from healthy donors.</title>
        <authorList>
            <person name="Lin H."/>
            <person name="Littmann E."/>
            <person name="Pamer E.G."/>
        </authorList>
    </citation>
    <scope>NUCLEOTIDE SEQUENCE</scope>
    <source>
        <strain evidence="2">MSK.21.74</strain>
    </source>
</reference>